<evidence type="ECO:0000256" key="1">
    <source>
        <dbReference type="ARBA" id="ARBA00004651"/>
    </source>
</evidence>
<dbReference type="InterPro" id="IPR000515">
    <property type="entry name" value="MetI-like"/>
</dbReference>
<sequence>MSTTIRADATATKTTTPPVAVKSGGVGRGRLTRIGRHLGVLAGVIAVWWAVARWAGLDPVVLPGPGEVADKLVSTNLCEAPSASSNRQECGVQGYFLWQHLLATIERISVGLGAGTVVGILVGWGLGSSAAVRSIVEPYLSFLRALPPLGYIGLLIVWFGIGDQSKVVLLFLASFPTVAVATLSGVTGVRRDWVLATQSLGANRRQVFRTVLLPGALPDIINGIRLASGLCWSAIVAAEMNDGIPGIGGLAYISGTQLNTALAIACIIVIGVAALLLDQLLLWVERTYAPWRTKQ</sequence>
<keyword evidence="10" id="KW-1185">Reference proteome</keyword>
<keyword evidence="2 7" id="KW-0813">Transport</keyword>
<dbReference type="PANTHER" id="PTHR30151">
    <property type="entry name" value="ALKANE SULFONATE ABC TRANSPORTER-RELATED, MEMBRANE SUBUNIT"/>
    <property type="match status" value="1"/>
</dbReference>
<gene>
    <name evidence="9" type="ORF">CVAR292_01108</name>
</gene>
<evidence type="ECO:0000256" key="4">
    <source>
        <dbReference type="ARBA" id="ARBA00022692"/>
    </source>
</evidence>
<comment type="subcellular location">
    <subcellularLocation>
        <location evidence="1 7">Cell membrane</location>
        <topology evidence="1 7">Multi-pass membrane protein</topology>
    </subcellularLocation>
</comment>
<dbReference type="Pfam" id="PF00528">
    <property type="entry name" value="BPD_transp_1"/>
    <property type="match status" value="1"/>
</dbReference>
<dbReference type="GO" id="GO:0055085">
    <property type="term" value="P:transmembrane transport"/>
    <property type="evidence" value="ECO:0007669"/>
    <property type="project" value="InterPro"/>
</dbReference>
<protein>
    <submittedName>
        <fullName evidence="9">ABC-type nitrate/sulfonate/bicarbonate transport system, permease component</fullName>
    </submittedName>
</protein>
<keyword evidence="6 7" id="KW-0472">Membrane</keyword>
<evidence type="ECO:0000256" key="2">
    <source>
        <dbReference type="ARBA" id="ARBA00022448"/>
    </source>
</evidence>
<dbReference type="AlphaFoldDB" id="A0A0X2NJX4"/>
<proteinExistence type="inferred from homology"/>
<dbReference type="SUPFAM" id="SSF161098">
    <property type="entry name" value="MetI-like"/>
    <property type="match status" value="1"/>
</dbReference>
<dbReference type="CDD" id="cd06261">
    <property type="entry name" value="TM_PBP2"/>
    <property type="match status" value="1"/>
</dbReference>
<keyword evidence="4 7" id="KW-0812">Transmembrane</keyword>
<accession>A0A0X2NJX4</accession>
<evidence type="ECO:0000313" key="10">
    <source>
        <dbReference type="Proteomes" id="UP000182498"/>
    </source>
</evidence>
<keyword evidence="5 7" id="KW-1133">Transmembrane helix</keyword>
<reference evidence="10" key="1">
    <citation type="submission" date="2015-11" db="EMBL/GenBank/DDBJ databases">
        <authorList>
            <person name="Dugat-Bony E."/>
        </authorList>
    </citation>
    <scope>NUCLEOTIDE SEQUENCE [LARGE SCALE GENOMIC DNA]</scope>
    <source>
        <strain evidence="10">Mu292</strain>
    </source>
</reference>
<name>A0A0X2NJX4_9CORY</name>
<evidence type="ECO:0000256" key="5">
    <source>
        <dbReference type="ARBA" id="ARBA00022989"/>
    </source>
</evidence>
<dbReference type="GO" id="GO:0005886">
    <property type="term" value="C:plasma membrane"/>
    <property type="evidence" value="ECO:0007669"/>
    <property type="project" value="UniProtKB-SubCell"/>
</dbReference>
<organism evidence="9 10">
    <name type="scientific">Corynebacterium variabile</name>
    <dbReference type="NCBI Taxonomy" id="1727"/>
    <lineage>
        <taxon>Bacteria</taxon>
        <taxon>Bacillati</taxon>
        <taxon>Actinomycetota</taxon>
        <taxon>Actinomycetes</taxon>
        <taxon>Mycobacteriales</taxon>
        <taxon>Corynebacteriaceae</taxon>
        <taxon>Corynebacterium</taxon>
    </lineage>
</organism>
<dbReference type="Gene3D" id="1.10.3720.10">
    <property type="entry name" value="MetI-like"/>
    <property type="match status" value="1"/>
</dbReference>
<evidence type="ECO:0000313" key="9">
    <source>
        <dbReference type="EMBL" id="CUU65773.1"/>
    </source>
</evidence>
<feature type="transmembrane region" description="Helical" evidence="7">
    <location>
        <begin position="38"/>
        <end position="56"/>
    </location>
</feature>
<feature type="domain" description="ABC transmembrane type-1" evidence="8">
    <location>
        <begin position="101"/>
        <end position="281"/>
    </location>
</feature>
<dbReference type="Proteomes" id="UP000182498">
    <property type="component" value="Unassembled WGS sequence"/>
</dbReference>
<dbReference type="GO" id="GO:0010438">
    <property type="term" value="P:cellular response to sulfur starvation"/>
    <property type="evidence" value="ECO:0007669"/>
    <property type="project" value="TreeGrafter"/>
</dbReference>
<dbReference type="PANTHER" id="PTHR30151:SF25">
    <property type="entry name" value="TAURINE TRANSPORT SYSTEM PERMEASE PROTEIN TAUC"/>
    <property type="match status" value="1"/>
</dbReference>
<dbReference type="InterPro" id="IPR035906">
    <property type="entry name" value="MetI-like_sf"/>
</dbReference>
<comment type="similarity">
    <text evidence="7">Belongs to the binding-protein-dependent transport system permease family.</text>
</comment>
<evidence type="ECO:0000259" key="8">
    <source>
        <dbReference type="PROSITE" id="PS50928"/>
    </source>
</evidence>
<evidence type="ECO:0000256" key="7">
    <source>
        <dbReference type="RuleBase" id="RU363032"/>
    </source>
</evidence>
<dbReference type="PROSITE" id="PS50928">
    <property type="entry name" value="ABC_TM1"/>
    <property type="match status" value="1"/>
</dbReference>
<feature type="transmembrane region" description="Helical" evidence="7">
    <location>
        <begin position="139"/>
        <end position="161"/>
    </location>
</feature>
<feature type="transmembrane region" description="Helical" evidence="7">
    <location>
        <begin position="258"/>
        <end position="284"/>
    </location>
</feature>
<dbReference type="EMBL" id="FAUH01000006">
    <property type="protein sequence ID" value="CUU65773.1"/>
    <property type="molecule type" value="Genomic_DNA"/>
</dbReference>
<feature type="transmembrane region" description="Helical" evidence="7">
    <location>
        <begin position="108"/>
        <end position="127"/>
    </location>
</feature>
<feature type="transmembrane region" description="Helical" evidence="7">
    <location>
        <begin position="167"/>
        <end position="189"/>
    </location>
</feature>
<evidence type="ECO:0000256" key="6">
    <source>
        <dbReference type="ARBA" id="ARBA00023136"/>
    </source>
</evidence>
<dbReference type="RefSeq" id="WP_073883828.1">
    <property type="nucleotide sequence ID" value="NZ_JBQQKO010000005.1"/>
</dbReference>
<evidence type="ECO:0000256" key="3">
    <source>
        <dbReference type="ARBA" id="ARBA00022475"/>
    </source>
</evidence>
<keyword evidence="3" id="KW-1003">Cell membrane</keyword>